<protein>
    <recommendedName>
        <fullName evidence="2">Bacteriocin</fullName>
    </recommendedName>
</protein>
<dbReference type="EMBL" id="AP035888">
    <property type="protein sequence ID" value="BFP69390.1"/>
    <property type="molecule type" value="Genomic_DNA"/>
</dbReference>
<gene>
    <name evidence="1" type="ORF">Pbs1_27330</name>
</gene>
<dbReference type="AlphaFoldDB" id="A0AB33L6P5"/>
<evidence type="ECO:0000313" key="1">
    <source>
        <dbReference type="EMBL" id="BFP69390.1"/>
    </source>
</evidence>
<accession>A0AB33L6P5</accession>
<organism evidence="1">
    <name type="scientific">Tenacibaculum sp. Pbs-1</name>
    <dbReference type="NCBI Taxonomy" id="3238748"/>
    <lineage>
        <taxon>Bacteria</taxon>
        <taxon>Pseudomonadati</taxon>
        <taxon>Bacteroidota</taxon>
        <taxon>Flavobacteriia</taxon>
        <taxon>Flavobacteriales</taxon>
        <taxon>Flavobacteriaceae</taxon>
        <taxon>Tenacibaculum</taxon>
    </lineage>
</organism>
<name>A0AB33L6P5_9FLAO</name>
<proteinExistence type="predicted"/>
<reference evidence="1" key="1">
    <citation type="submission" date="2024-08" db="EMBL/GenBank/DDBJ databases">
        <title>Whole genome sequence of Tenacibaculum sp. strain pbs-1 associated with black-spot shell disease in Akoya pearl oysters.</title>
        <authorList>
            <person name="Sakatoku A."/>
            <person name="Suzuki T."/>
            <person name="Hatano K."/>
            <person name="Seki M."/>
            <person name="Tanaka D."/>
            <person name="Nakamura S."/>
            <person name="Suzuki N."/>
            <person name="Isshiki T."/>
        </authorList>
    </citation>
    <scope>NUCLEOTIDE SEQUENCE</scope>
    <source>
        <strain evidence="1">Pbs-1</strain>
    </source>
</reference>
<evidence type="ECO:0008006" key="2">
    <source>
        <dbReference type="Google" id="ProtNLM"/>
    </source>
</evidence>
<sequence>MSLNNSRIIKYLNFLIMKKSILKLGKALNKANQKQINGGVARGCYQDGRKCCQTGPGGHTFCDAGRCDRFGCIWY</sequence>